<dbReference type="PaxDb" id="6945-B7P307"/>
<feature type="region of interest" description="Disordered" evidence="4">
    <location>
        <begin position="388"/>
        <end position="413"/>
    </location>
</feature>
<dbReference type="SUPFAM" id="SSF144232">
    <property type="entry name" value="HIT/MYND zinc finger-like"/>
    <property type="match status" value="1"/>
</dbReference>
<dbReference type="PANTHER" id="PTHR46402">
    <property type="entry name" value="SET AND MYND DOMAIN-CONTAINING PROTEIN 5"/>
    <property type="match status" value="1"/>
</dbReference>
<evidence type="ECO:0000313" key="8">
    <source>
        <dbReference type="Proteomes" id="UP000001555"/>
    </source>
</evidence>
<dbReference type="Pfam" id="PF00856">
    <property type="entry name" value="SET"/>
    <property type="match status" value="1"/>
</dbReference>
<keyword evidence="3" id="KW-0949">S-adenosyl-L-methionine</keyword>
<dbReference type="HOGENOM" id="CLU_054216_0_0_1"/>
<dbReference type="SUPFAM" id="SSF82199">
    <property type="entry name" value="SET domain"/>
    <property type="match status" value="1"/>
</dbReference>
<dbReference type="EMBL" id="DS625605">
    <property type="protein sequence ID" value="EEC00979.1"/>
    <property type="molecule type" value="Genomic_DNA"/>
</dbReference>
<dbReference type="VEuPathDB" id="VectorBase:ISCP_028160"/>
<evidence type="ECO:0000313" key="7">
    <source>
        <dbReference type="EnsemblMetazoa" id="ISCW000706-PA"/>
    </source>
</evidence>
<dbReference type="Proteomes" id="UP000001555">
    <property type="component" value="Unassembled WGS sequence"/>
</dbReference>
<feature type="compositionally biased region" description="Acidic residues" evidence="4">
    <location>
        <begin position="397"/>
        <end position="413"/>
    </location>
</feature>
<dbReference type="GO" id="GO:0045814">
    <property type="term" value="P:negative regulation of gene expression, epigenetic"/>
    <property type="evidence" value="ECO:0000318"/>
    <property type="project" value="GO_Central"/>
</dbReference>
<dbReference type="Gene3D" id="2.170.270.10">
    <property type="entry name" value="SET domain"/>
    <property type="match status" value="1"/>
</dbReference>
<dbReference type="STRING" id="6945.B7P307"/>
<name>B7P307_IXOSC</name>
<feature type="domain" description="SET" evidence="5">
    <location>
        <begin position="245"/>
        <end position="357"/>
    </location>
</feature>
<dbReference type="InterPro" id="IPR001214">
    <property type="entry name" value="SET_dom"/>
</dbReference>
<dbReference type="InParanoid" id="B7P307"/>
<dbReference type="FunCoup" id="B7P307">
    <property type="interactions" value="850"/>
</dbReference>
<dbReference type="PROSITE" id="PS50280">
    <property type="entry name" value="SET"/>
    <property type="match status" value="1"/>
</dbReference>
<reference evidence="6 8" key="1">
    <citation type="submission" date="2008-03" db="EMBL/GenBank/DDBJ databases">
        <title>Annotation of Ixodes scapularis.</title>
        <authorList>
            <consortium name="Ixodes scapularis Genome Project Consortium"/>
            <person name="Caler E."/>
            <person name="Hannick L.I."/>
            <person name="Bidwell S."/>
            <person name="Joardar V."/>
            <person name="Thiagarajan M."/>
            <person name="Amedeo P."/>
            <person name="Galinsky K.J."/>
            <person name="Schobel S."/>
            <person name="Inman J."/>
            <person name="Hostetler J."/>
            <person name="Miller J."/>
            <person name="Hammond M."/>
            <person name="Megy K."/>
            <person name="Lawson D."/>
            <person name="Kodira C."/>
            <person name="Sutton G."/>
            <person name="Meyer J."/>
            <person name="Hill C.A."/>
            <person name="Birren B."/>
            <person name="Nene V."/>
            <person name="Collins F."/>
            <person name="Alarcon-Chaidez F."/>
            <person name="Wikel S."/>
            <person name="Strausberg R."/>
        </authorList>
    </citation>
    <scope>NUCLEOTIDE SEQUENCE [LARGE SCALE GENOMIC DNA]</scope>
    <source>
        <strain evidence="8">Wikel</strain>
        <strain evidence="6">Wikel colony</strain>
    </source>
</reference>
<evidence type="ECO:0000256" key="3">
    <source>
        <dbReference type="ARBA" id="ARBA00022691"/>
    </source>
</evidence>
<keyword evidence="1 6" id="KW-0489">Methyltransferase</keyword>
<dbReference type="PANTHER" id="PTHR46402:SF2">
    <property type="entry name" value="HISTONE-LYSINE N-TRIMETHYLTRANSFERASE SMYD5"/>
    <property type="match status" value="1"/>
</dbReference>
<evidence type="ECO:0000256" key="1">
    <source>
        <dbReference type="ARBA" id="ARBA00022603"/>
    </source>
</evidence>
<sequence length="413" mass="45821">MDGSVGLEVRSKGDGSKVQESLRATTCVSPPFLRGSVSERLFSRGAHAQGDVLLVESPLASVQFAWNRACRYAACDLCLRPLETAEENVRRLAAKPGLRLPWPQCCSTRPQEHVSCPACQVLYCSDACRARAWALHHRVLCTAGRDPPQPLERLTEAWKELHHPPETTSVLLAVRLLARMAQAEDGAALTTALGRLTPGLGPRERQDTLARLLGPEWRDRLALLRRLILDVFRGHPRVGQWTAPEDFELLVALLVKRGQSIGTSALSVWARNVDELKLPPSERAALDSAVEEIYDDIERESGVFLNNEGCGLYPLQSLCAHSCCPNAEARFLHNDHTLSLVALRDIRPGEEVTVSYIDECSLSRSRHSRIKMLRESHLFTCTCPRCEEEATQQPDVTSDEEMEDSSDAEEACS</sequence>
<dbReference type="EC" id="2.1.1.43" evidence="6"/>
<gene>
    <name evidence="6" type="ORF">IscW_ISCW000706</name>
</gene>
<dbReference type="VEuPathDB" id="VectorBase:ISCW000706"/>
<keyword evidence="8" id="KW-1185">Reference proteome</keyword>
<dbReference type="EMBL" id="ABJB010929067">
    <property type="status" value="NOT_ANNOTATED_CDS"/>
    <property type="molecule type" value="Genomic_DNA"/>
</dbReference>
<dbReference type="AlphaFoldDB" id="B7P307"/>
<dbReference type="GO" id="GO:0042799">
    <property type="term" value="F:histone H4K20 methyltransferase activity"/>
    <property type="evidence" value="ECO:0000318"/>
    <property type="project" value="GO_Central"/>
</dbReference>
<evidence type="ECO:0000259" key="5">
    <source>
        <dbReference type="PROSITE" id="PS50280"/>
    </source>
</evidence>
<evidence type="ECO:0000313" key="6">
    <source>
        <dbReference type="EMBL" id="EEC00979.1"/>
    </source>
</evidence>
<dbReference type="VEuPathDB" id="VectorBase:ISCI000706"/>
<evidence type="ECO:0000256" key="2">
    <source>
        <dbReference type="ARBA" id="ARBA00022679"/>
    </source>
</evidence>
<evidence type="ECO:0007829" key="9">
    <source>
        <dbReference type="PeptideAtlas" id="B7P307"/>
    </source>
</evidence>
<accession>B7P307</accession>
<organism>
    <name type="scientific">Ixodes scapularis</name>
    <name type="common">Black-legged tick</name>
    <name type="synonym">Deer tick</name>
    <dbReference type="NCBI Taxonomy" id="6945"/>
    <lineage>
        <taxon>Eukaryota</taxon>
        <taxon>Metazoa</taxon>
        <taxon>Ecdysozoa</taxon>
        <taxon>Arthropoda</taxon>
        <taxon>Chelicerata</taxon>
        <taxon>Arachnida</taxon>
        <taxon>Acari</taxon>
        <taxon>Parasitiformes</taxon>
        <taxon>Ixodida</taxon>
        <taxon>Ixodoidea</taxon>
        <taxon>Ixodidae</taxon>
        <taxon>Ixodinae</taxon>
        <taxon>Ixodes</taxon>
    </lineage>
</organism>
<dbReference type="EnsemblMetazoa" id="ISCW000706-RA">
    <property type="protein sequence ID" value="ISCW000706-PA"/>
    <property type="gene ID" value="ISCW000706"/>
</dbReference>
<dbReference type="GO" id="GO:0032259">
    <property type="term" value="P:methylation"/>
    <property type="evidence" value="ECO:0007669"/>
    <property type="project" value="UniProtKB-KW"/>
</dbReference>
<keyword evidence="9" id="KW-1267">Proteomics identification</keyword>
<reference evidence="7" key="2">
    <citation type="submission" date="2020-05" db="UniProtKB">
        <authorList>
            <consortium name="EnsemblMetazoa"/>
        </authorList>
    </citation>
    <scope>IDENTIFICATION</scope>
    <source>
        <strain evidence="7">wikel</strain>
    </source>
</reference>
<proteinExistence type="evidence at protein level"/>
<protein>
    <submittedName>
        <fullName evidence="6 7">SET and MYND domain-containing protein (SMYD), putative</fullName>
        <ecNumber evidence="6">2.1.1.43</ecNumber>
    </submittedName>
</protein>
<dbReference type="OrthoDB" id="438641at2759"/>
<keyword evidence="2 6" id="KW-0808">Transferase</keyword>
<dbReference type="InterPro" id="IPR046341">
    <property type="entry name" value="SET_dom_sf"/>
</dbReference>
<evidence type="ECO:0000256" key="4">
    <source>
        <dbReference type="SAM" id="MobiDB-lite"/>
    </source>
</evidence>